<organism evidence="1 2">
    <name type="scientific">Amanita muscaria (strain Koide BX008)</name>
    <dbReference type="NCBI Taxonomy" id="946122"/>
    <lineage>
        <taxon>Eukaryota</taxon>
        <taxon>Fungi</taxon>
        <taxon>Dikarya</taxon>
        <taxon>Basidiomycota</taxon>
        <taxon>Agaricomycotina</taxon>
        <taxon>Agaricomycetes</taxon>
        <taxon>Agaricomycetidae</taxon>
        <taxon>Agaricales</taxon>
        <taxon>Pluteineae</taxon>
        <taxon>Amanitaceae</taxon>
        <taxon>Amanita</taxon>
    </lineage>
</organism>
<evidence type="ECO:0000313" key="2">
    <source>
        <dbReference type="Proteomes" id="UP000054549"/>
    </source>
</evidence>
<dbReference type="InParanoid" id="A0A0C2SLV9"/>
<keyword evidence="2" id="KW-1185">Reference proteome</keyword>
<proteinExistence type="predicted"/>
<evidence type="ECO:0000313" key="1">
    <source>
        <dbReference type="EMBL" id="KIL54919.1"/>
    </source>
</evidence>
<sequence length="57" mass="6771">RAFFTGSNTSCRSHIRYHFDLYKARCEEKNIEIRDRCIPRNVLQTQANQHSTTVQQT</sequence>
<reference evidence="1 2" key="1">
    <citation type="submission" date="2014-04" db="EMBL/GenBank/DDBJ databases">
        <title>Evolutionary Origins and Diversification of the Mycorrhizal Mutualists.</title>
        <authorList>
            <consortium name="DOE Joint Genome Institute"/>
            <consortium name="Mycorrhizal Genomics Consortium"/>
            <person name="Kohler A."/>
            <person name="Kuo A."/>
            <person name="Nagy L.G."/>
            <person name="Floudas D."/>
            <person name="Copeland A."/>
            <person name="Barry K.W."/>
            <person name="Cichocki N."/>
            <person name="Veneault-Fourrey C."/>
            <person name="LaButti K."/>
            <person name="Lindquist E.A."/>
            <person name="Lipzen A."/>
            <person name="Lundell T."/>
            <person name="Morin E."/>
            <person name="Murat C."/>
            <person name="Riley R."/>
            <person name="Ohm R."/>
            <person name="Sun H."/>
            <person name="Tunlid A."/>
            <person name="Henrissat B."/>
            <person name="Grigoriev I.V."/>
            <person name="Hibbett D.S."/>
            <person name="Martin F."/>
        </authorList>
    </citation>
    <scope>NUCLEOTIDE SEQUENCE [LARGE SCALE GENOMIC DNA]</scope>
    <source>
        <strain evidence="1 2">Koide BX008</strain>
    </source>
</reference>
<dbReference type="EMBL" id="KN818600">
    <property type="protein sequence ID" value="KIL54919.1"/>
    <property type="molecule type" value="Genomic_DNA"/>
</dbReference>
<feature type="non-terminal residue" evidence="1">
    <location>
        <position position="1"/>
    </location>
</feature>
<name>A0A0C2SLV9_AMAMK</name>
<dbReference type="AlphaFoldDB" id="A0A0C2SLV9"/>
<dbReference type="HOGENOM" id="CLU_199417_0_0_1"/>
<accession>A0A0C2SLV9</accession>
<gene>
    <name evidence="1" type="ORF">M378DRAFT_56781</name>
</gene>
<feature type="non-terminal residue" evidence="1">
    <location>
        <position position="57"/>
    </location>
</feature>
<dbReference type="OrthoDB" id="3013185at2759"/>
<protein>
    <submittedName>
        <fullName evidence="1">Uncharacterized protein</fullName>
    </submittedName>
</protein>
<dbReference type="Proteomes" id="UP000054549">
    <property type="component" value="Unassembled WGS sequence"/>
</dbReference>